<dbReference type="Pfam" id="PF00931">
    <property type="entry name" value="NB-ARC"/>
    <property type="match status" value="1"/>
</dbReference>
<protein>
    <submittedName>
        <fullName evidence="11">NBS-type resistance protein RGC5</fullName>
    </submittedName>
</protein>
<evidence type="ECO:0000313" key="11">
    <source>
        <dbReference type="EMBL" id="ACF21695.1"/>
    </source>
</evidence>
<evidence type="ECO:0000256" key="1">
    <source>
        <dbReference type="ARBA" id="ARBA00008894"/>
    </source>
</evidence>
<dbReference type="Pfam" id="PF23559">
    <property type="entry name" value="WHD_DRP"/>
    <property type="match status" value="1"/>
</dbReference>
<organism evidence="11">
    <name type="scientific">Musa acuminata subsp. malaccensis</name>
    <name type="common">Wild banana</name>
    <name type="synonym">Musa malaccensis</name>
    <dbReference type="NCBI Taxonomy" id="214687"/>
    <lineage>
        <taxon>Eukaryota</taxon>
        <taxon>Viridiplantae</taxon>
        <taxon>Streptophyta</taxon>
        <taxon>Embryophyta</taxon>
        <taxon>Tracheophyta</taxon>
        <taxon>Spermatophyta</taxon>
        <taxon>Magnoliopsida</taxon>
        <taxon>Liliopsida</taxon>
        <taxon>Zingiberales</taxon>
        <taxon>Musaceae</taxon>
        <taxon>Musa</taxon>
    </lineage>
</organism>
<evidence type="ECO:0000259" key="9">
    <source>
        <dbReference type="Pfam" id="PF23559"/>
    </source>
</evidence>
<dbReference type="FunFam" id="3.40.50.300:FF:001091">
    <property type="entry name" value="Probable disease resistance protein At1g61300"/>
    <property type="match status" value="1"/>
</dbReference>
<dbReference type="Gene3D" id="1.20.5.4130">
    <property type="match status" value="1"/>
</dbReference>
<dbReference type="GO" id="GO:0006952">
    <property type="term" value="P:defense response"/>
    <property type="evidence" value="ECO:0007669"/>
    <property type="project" value="UniProtKB-KW"/>
</dbReference>
<dbReference type="InterPro" id="IPR056789">
    <property type="entry name" value="LRR_R13L1-DRL21"/>
</dbReference>
<dbReference type="SUPFAM" id="SSF52540">
    <property type="entry name" value="P-loop containing nucleoside triphosphate hydrolases"/>
    <property type="match status" value="1"/>
</dbReference>
<dbReference type="InterPro" id="IPR042197">
    <property type="entry name" value="Apaf_helical"/>
</dbReference>
<dbReference type="SUPFAM" id="SSF52058">
    <property type="entry name" value="L domain-like"/>
    <property type="match status" value="3"/>
</dbReference>
<dbReference type="InterPro" id="IPR036388">
    <property type="entry name" value="WH-like_DNA-bd_sf"/>
</dbReference>
<dbReference type="PRINTS" id="PR00364">
    <property type="entry name" value="DISEASERSIST"/>
</dbReference>
<evidence type="ECO:0000256" key="3">
    <source>
        <dbReference type="ARBA" id="ARBA00022737"/>
    </source>
</evidence>
<evidence type="ECO:0000256" key="2">
    <source>
        <dbReference type="ARBA" id="ARBA00022614"/>
    </source>
</evidence>
<dbReference type="Gene3D" id="3.80.10.10">
    <property type="entry name" value="Ribonuclease Inhibitor"/>
    <property type="match status" value="6"/>
</dbReference>
<keyword evidence="5" id="KW-0611">Plant defense</keyword>
<dbReference type="InterPro" id="IPR058922">
    <property type="entry name" value="WHD_DRP"/>
</dbReference>
<dbReference type="PANTHER" id="PTHR36766">
    <property type="entry name" value="PLANT BROAD-SPECTRUM MILDEW RESISTANCE PROTEIN RPW8"/>
    <property type="match status" value="1"/>
</dbReference>
<dbReference type="GO" id="GO:0005524">
    <property type="term" value="F:ATP binding"/>
    <property type="evidence" value="ECO:0007669"/>
    <property type="project" value="UniProtKB-KW"/>
</dbReference>
<feature type="domain" description="NB-ARC" evidence="7">
    <location>
        <begin position="188"/>
        <end position="355"/>
    </location>
</feature>
<evidence type="ECO:0000259" key="10">
    <source>
        <dbReference type="Pfam" id="PF25019"/>
    </source>
</evidence>
<evidence type="ECO:0000256" key="5">
    <source>
        <dbReference type="ARBA" id="ARBA00022821"/>
    </source>
</evidence>
<feature type="domain" description="Disease resistance protein winged helix" evidence="9">
    <location>
        <begin position="442"/>
        <end position="508"/>
    </location>
</feature>
<dbReference type="PANTHER" id="PTHR36766:SF40">
    <property type="entry name" value="DISEASE RESISTANCE PROTEIN RGA3"/>
    <property type="match status" value="1"/>
</dbReference>
<dbReference type="InterPro" id="IPR032675">
    <property type="entry name" value="LRR_dom_sf"/>
</dbReference>
<dbReference type="Pfam" id="PF18052">
    <property type="entry name" value="Rx_N"/>
    <property type="match status" value="1"/>
</dbReference>
<dbReference type="Gene3D" id="3.40.50.300">
    <property type="entry name" value="P-loop containing nucleotide triphosphate hydrolases"/>
    <property type="match status" value="1"/>
</dbReference>
<evidence type="ECO:0000256" key="6">
    <source>
        <dbReference type="ARBA" id="ARBA00022840"/>
    </source>
</evidence>
<name>C3RVU4_MUSAM</name>
<reference evidence="11" key="1">
    <citation type="journal article" date="2009" name="Mol. Breed.">
        <title>Molecular cloning and in silico analysis of potential Fusarium resistance genes in banana.</title>
        <authorList>
            <person name="Peraza-Echeverria S."/>
            <person name="Dale J.L."/>
            <person name="Harding R.M."/>
            <person name="Collet C."/>
        </authorList>
    </citation>
    <scope>NUCLEOTIDE SEQUENCE</scope>
</reference>
<dbReference type="Pfam" id="PF25019">
    <property type="entry name" value="LRR_R13L1-DRL21"/>
    <property type="match status" value="1"/>
</dbReference>
<evidence type="ECO:0000256" key="4">
    <source>
        <dbReference type="ARBA" id="ARBA00022741"/>
    </source>
</evidence>
<keyword evidence="4" id="KW-0547">Nucleotide-binding</keyword>
<dbReference type="Gene3D" id="1.10.8.430">
    <property type="entry name" value="Helical domain of apoptotic protease-activating factors"/>
    <property type="match status" value="1"/>
</dbReference>
<proteinExistence type="evidence at transcript level"/>
<dbReference type="InterPro" id="IPR041118">
    <property type="entry name" value="Rx_N"/>
</dbReference>
<dbReference type="EMBL" id="EU616674">
    <property type="protein sequence ID" value="ACF21695.1"/>
    <property type="molecule type" value="mRNA"/>
</dbReference>
<feature type="domain" description="Disease resistance N-terminal" evidence="8">
    <location>
        <begin position="15"/>
        <end position="101"/>
    </location>
</feature>
<keyword evidence="6" id="KW-0067">ATP-binding</keyword>
<accession>C3RVU4</accession>
<feature type="domain" description="R13L1/DRL21-like LRR repeat region" evidence="10">
    <location>
        <begin position="695"/>
        <end position="824"/>
    </location>
</feature>
<dbReference type="Gene3D" id="1.10.10.10">
    <property type="entry name" value="Winged helix-like DNA-binding domain superfamily/Winged helix DNA-binding domain"/>
    <property type="match status" value="1"/>
</dbReference>
<sequence length="1442" mass="163736">MSTALVIGGWFAQSFIQTLLDKASNCAIQQLARCRGLHDDLRRLRTSLLRIHAILDKAETRWNHKNTSLVELVRQLKDAAYDAEDLLEELEYQAAKQKVEHRGDQISDLFSFSPSTASEWLGADGDDAGTRLREIQEKLCNIAADMMDVMQLLAPDDGGRQFDWKVVGRETSSFLTETVVFGRGQEREKVVELLLDSGSGNSSFSVLPLVGIGGVGKTTLAQLVYNDNRVGNYFHLKVWVCVSDNFNVKRLTKEIIESATKVEQSDELNLDTLQQILKEKIASERFLLVLDDVWSENRDDWERLCAPLRFAARGSKVIVTTRDTKIASIIGTMKEISLDGLQDDAYWELFKKCAFGSVNPQEHLELEVIGRKIAGKLKGSPLAAKTLGSLLRSDVSQEHWRTIMESEVWQLPQAENEILPVLWLSYQHLPGHLRQCFAFCAVFHKDYLFYKHELIQTWMAEGFIAPQGNKRVEDVGSSYFHELVNRSFFQESQWRGRYVMRDLIHDLAQFISVGECHRIDDDKSKETPSTTRHLSVALTEQTKLVDFSGYNKLRTLVINNQRNQYPYMTKVNSCLLPQSLFRRLKRIHVLVLQKCGMKELPDIIGDLIQLRYLDISYNARIQRLPESLCDLYNLQALRLWGCQLQSFPQGMSKLINLRQLHVEDEIISKIYEVGKLISLQELSAFKVLKNHGNKLAELSGLTQLRGTLRITNLENVGSKEEASKAKLHRKQYLEALELEWAAGQVSSLEHELLVSEEVFLGLQPHHFLKSSTIRGYSGATVPSWLDVKMLPNLGTLKLENCTRLEGLSYIGQLPHLKVLHIKRMPVVKQMSHELCGCTKSKLFPRLEELVLEDMPTLKEFPNIAQLPCLKIIHMKNMFSVKHIGRELYGDIESNCFPSLEELVLQDMLTLEELPNLGQLPHLKVIHMKNMSALKLIGRELCGSREKTWFPRLEVLVLKNMLALEELPSLGQLPCLKVLRIQVSKVGHGLFSATRSKWFPRLEELEIKGMLTFEELHSLEKLPCLKVFRIKGLPAVKKIGHGLFDSTCQREGFPRLEELVLRDMPAWEEWPWAEREELFSCLCRLKIEQCPKLKCLPPVPYSLIKLELWQVGLTGLPGLCKGIGGGSSARTASLSLLHIIKCPNLRNLGEGLLSNHLPHINAIRIWECAELLWLPVKRFREFTTLENLSIRNCPKLMSMTQCEENDLLLPPSIKALELGDCGNLGKSLPGCLHNLSSLIQLAISNCPYMVSFPRDVMLHLKELGAVRIMNCDGLRSIEGLQVLKSLKRLEIIGCPRLLLNEGDEQGEVLSLLELSVDKTALLKLSFIKNTLPFIQSLRIILSPQKVLFDWEEQELVHSFTALRRLEFLSCKNLQSLPTELHTLPSLHALVVSDCPQIQSLPSKGLPTLLTDLGFDHCHPVLTAQLEKHLAEMKSSGRFHPVYA</sequence>
<dbReference type="InterPro" id="IPR027417">
    <property type="entry name" value="P-loop_NTPase"/>
</dbReference>
<evidence type="ECO:0000259" key="7">
    <source>
        <dbReference type="Pfam" id="PF00931"/>
    </source>
</evidence>
<keyword evidence="2" id="KW-0433">Leucine-rich repeat</keyword>
<dbReference type="GO" id="GO:0043531">
    <property type="term" value="F:ADP binding"/>
    <property type="evidence" value="ECO:0007669"/>
    <property type="project" value="InterPro"/>
</dbReference>
<evidence type="ECO:0000259" key="8">
    <source>
        <dbReference type="Pfam" id="PF18052"/>
    </source>
</evidence>
<dbReference type="InterPro" id="IPR002182">
    <property type="entry name" value="NB-ARC"/>
</dbReference>
<gene>
    <name evidence="11" type="primary">RGC5</name>
</gene>
<comment type="similarity">
    <text evidence="1">Belongs to the disease resistance NB-LRR family.</text>
</comment>
<keyword evidence="3" id="KW-0677">Repeat</keyword>
<dbReference type="GO" id="GO:0051707">
    <property type="term" value="P:response to other organism"/>
    <property type="evidence" value="ECO:0007669"/>
    <property type="project" value="UniProtKB-ARBA"/>
</dbReference>